<dbReference type="PROSITE" id="PS01180">
    <property type="entry name" value="CUB"/>
    <property type="match status" value="4"/>
</dbReference>
<feature type="domain" description="CUB" evidence="5">
    <location>
        <begin position="269"/>
        <end position="351"/>
    </location>
</feature>
<dbReference type="InterPro" id="IPR000859">
    <property type="entry name" value="CUB_dom"/>
</dbReference>
<evidence type="ECO:0000313" key="6">
    <source>
        <dbReference type="EMBL" id="KAK2551319.1"/>
    </source>
</evidence>
<evidence type="ECO:0000313" key="7">
    <source>
        <dbReference type="Proteomes" id="UP001249851"/>
    </source>
</evidence>
<keyword evidence="4" id="KW-0812">Transmembrane</keyword>
<dbReference type="Pfam" id="PF00431">
    <property type="entry name" value="CUB"/>
    <property type="match status" value="4"/>
</dbReference>
<keyword evidence="1" id="KW-0677">Repeat</keyword>
<evidence type="ECO:0000256" key="2">
    <source>
        <dbReference type="ARBA" id="ARBA00023157"/>
    </source>
</evidence>
<dbReference type="InterPro" id="IPR035914">
    <property type="entry name" value="Sperma_CUB_dom_sf"/>
</dbReference>
<dbReference type="Proteomes" id="UP001249851">
    <property type="component" value="Unassembled WGS sequence"/>
</dbReference>
<keyword evidence="2" id="KW-1015">Disulfide bond</keyword>
<evidence type="ECO:0000256" key="3">
    <source>
        <dbReference type="PROSITE-ProRule" id="PRU00059"/>
    </source>
</evidence>
<organism evidence="6 7">
    <name type="scientific">Acropora cervicornis</name>
    <name type="common">Staghorn coral</name>
    <dbReference type="NCBI Taxonomy" id="6130"/>
    <lineage>
        <taxon>Eukaryota</taxon>
        <taxon>Metazoa</taxon>
        <taxon>Cnidaria</taxon>
        <taxon>Anthozoa</taxon>
        <taxon>Hexacorallia</taxon>
        <taxon>Scleractinia</taxon>
        <taxon>Astrocoeniina</taxon>
        <taxon>Acroporidae</taxon>
        <taxon>Acropora</taxon>
    </lineage>
</organism>
<keyword evidence="4" id="KW-0472">Membrane</keyword>
<sequence length="626" mass="69244">MAKFLLASTVCYSYGVSYLSLSYTKSLTSPNYPSNYPPSANCLWSLKRPSASYGVRLTFSSFYLKAAIANRCRDYVEIRDGDTFPSSTFVVRMCGSGIPFMIVSRYTYLFVKFISDWDYYPSRRYFSASFKAILKVSSASQCAINSPFLHNNNLQLSSSSGGTLRSPSYPSNYPNNMICTWRITAPSGSMIILTFNYFRLQSGPCFTRDYLEVRDGLSSTSTRKGTYCGTYALNIISSGRYLWIRFESDWSLNYKGFDARYTIVTPGNCSPYGVSCVSLPSTTKLLTSPNYPSNYTPSGNYFWSLKRFSASYGVRLTFNSFSLEALSSCGDDYVEIRDGDTFSTSMFIGKFCGTRIPPIIVSKYTYIFVKFISNSNYYPSQSSSGGTLRSPSYPSNYPNNMMCTWKVTAPSGSRLNLTFNYFGLESGTCSTKDYLEVRDGSSSTSTRKGTYCGSYAPSMTSSGRYLWIRFRSDSSVSKKGFEARYTILTPPSSTTHTTTTSTTHVTTTCNPPVSTIVVVVVAIVVPLAIIMVVTCFVKKKNRRVTSHSDPTTSAPCTVAMTQGAPNDNVELMPLQFPPPGMQNSPPPSVSTAPPGSFFSMNVEYGAYLPPHRGMTVEEAPPPYSSL</sequence>
<feature type="domain" description="CUB" evidence="5">
    <location>
        <begin position="152"/>
        <end position="264"/>
    </location>
</feature>
<dbReference type="Gene3D" id="2.60.120.290">
    <property type="entry name" value="Spermadhesin, CUB domain"/>
    <property type="match status" value="4"/>
</dbReference>
<feature type="transmembrane region" description="Helical" evidence="4">
    <location>
        <begin position="516"/>
        <end position="537"/>
    </location>
</feature>
<name>A0AAD9PYN6_ACRCE</name>
<feature type="domain" description="CUB" evidence="5">
    <location>
        <begin position="352"/>
        <end position="488"/>
    </location>
</feature>
<keyword evidence="7" id="KW-1185">Reference proteome</keyword>
<protein>
    <submittedName>
        <fullName evidence="6">Tolloid-like protein 1</fullName>
    </submittedName>
</protein>
<gene>
    <name evidence="6" type="ORF">P5673_027919</name>
</gene>
<dbReference type="CDD" id="cd00041">
    <property type="entry name" value="CUB"/>
    <property type="match status" value="4"/>
</dbReference>
<dbReference type="SMART" id="SM00042">
    <property type="entry name" value="CUB"/>
    <property type="match status" value="4"/>
</dbReference>
<keyword evidence="4" id="KW-1133">Transmembrane helix</keyword>
<dbReference type="PANTHER" id="PTHR24251">
    <property type="entry name" value="OVOCHYMASE-RELATED"/>
    <property type="match status" value="1"/>
</dbReference>
<dbReference type="EMBL" id="JARQWQ010000099">
    <property type="protein sequence ID" value="KAK2551319.1"/>
    <property type="molecule type" value="Genomic_DNA"/>
</dbReference>
<feature type="domain" description="CUB" evidence="5">
    <location>
        <begin position="11"/>
        <end position="133"/>
    </location>
</feature>
<comment type="caution">
    <text evidence="6">The sequence shown here is derived from an EMBL/GenBank/DDBJ whole genome shotgun (WGS) entry which is preliminary data.</text>
</comment>
<comment type="caution">
    <text evidence="3">Lacks conserved residue(s) required for the propagation of feature annotation.</text>
</comment>
<reference evidence="6" key="1">
    <citation type="journal article" date="2023" name="G3 (Bethesda)">
        <title>Whole genome assembly and annotation of the endangered Caribbean coral Acropora cervicornis.</title>
        <authorList>
            <person name="Selwyn J.D."/>
            <person name="Vollmer S.V."/>
        </authorList>
    </citation>
    <scope>NUCLEOTIDE SEQUENCE</scope>
    <source>
        <strain evidence="6">K2</strain>
    </source>
</reference>
<proteinExistence type="predicted"/>
<dbReference type="FunFam" id="2.60.120.290:FF:000013">
    <property type="entry name" value="Membrane frizzled-related protein"/>
    <property type="match status" value="2"/>
</dbReference>
<evidence type="ECO:0000256" key="4">
    <source>
        <dbReference type="SAM" id="Phobius"/>
    </source>
</evidence>
<reference evidence="6" key="2">
    <citation type="journal article" date="2023" name="Science">
        <title>Genomic signatures of disease resistance in endangered staghorn corals.</title>
        <authorList>
            <person name="Vollmer S.V."/>
            <person name="Selwyn J.D."/>
            <person name="Despard B.A."/>
            <person name="Roesel C.L."/>
        </authorList>
    </citation>
    <scope>NUCLEOTIDE SEQUENCE</scope>
    <source>
        <strain evidence="6">K2</strain>
    </source>
</reference>
<evidence type="ECO:0000256" key="1">
    <source>
        <dbReference type="ARBA" id="ARBA00022737"/>
    </source>
</evidence>
<dbReference type="SUPFAM" id="SSF49854">
    <property type="entry name" value="Spermadhesin, CUB domain"/>
    <property type="match status" value="4"/>
</dbReference>
<accession>A0AAD9PYN6</accession>
<evidence type="ECO:0000259" key="5">
    <source>
        <dbReference type="PROSITE" id="PS01180"/>
    </source>
</evidence>
<dbReference type="AlphaFoldDB" id="A0AAD9PYN6"/>